<dbReference type="SUPFAM" id="SSF55785">
    <property type="entry name" value="PYP-like sensor domain (PAS domain)"/>
    <property type="match status" value="1"/>
</dbReference>
<dbReference type="InterPro" id="IPR029016">
    <property type="entry name" value="GAF-like_dom_sf"/>
</dbReference>
<dbReference type="Pfam" id="PF13426">
    <property type="entry name" value="PAS_9"/>
    <property type="match status" value="1"/>
</dbReference>
<dbReference type="OrthoDB" id="1109395at2"/>
<proteinExistence type="predicted"/>
<dbReference type="CDD" id="cd06225">
    <property type="entry name" value="HAMP"/>
    <property type="match status" value="1"/>
</dbReference>
<dbReference type="EMBL" id="SLWB01000018">
    <property type="protein sequence ID" value="TCN62688.1"/>
    <property type="molecule type" value="Genomic_DNA"/>
</dbReference>
<keyword evidence="2" id="KW-1133">Transmembrane helix</keyword>
<dbReference type="PANTHER" id="PTHR32089:SF112">
    <property type="entry name" value="LYSOZYME-LIKE PROTEIN-RELATED"/>
    <property type="match status" value="1"/>
</dbReference>
<keyword evidence="1" id="KW-0175">Coiled coil</keyword>
<evidence type="ECO:0000259" key="3">
    <source>
        <dbReference type="PROSITE" id="PS50112"/>
    </source>
</evidence>
<dbReference type="GO" id="GO:0007165">
    <property type="term" value="P:signal transduction"/>
    <property type="evidence" value="ECO:0007669"/>
    <property type="project" value="InterPro"/>
</dbReference>
<dbReference type="PROSITE" id="PS50885">
    <property type="entry name" value="HAMP"/>
    <property type="match status" value="1"/>
</dbReference>
<dbReference type="InterPro" id="IPR000014">
    <property type="entry name" value="PAS"/>
</dbReference>
<keyword evidence="6" id="KW-1185">Reference proteome</keyword>
<dbReference type="InterPro" id="IPR035965">
    <property type="entry name" value="PAS-like_dom_sf"/>
</dbReference>
<evidence type="ECO:0000313" key="5">
    <source>
        <dbReference type="EMBL" id="TCN62688.1"/>
    </source>
</evidence>
<dbReference type="Gene3D" id="3.30.450.40">
    <property type="match status" value="1"/>
</dbReference>
<dbReference type="InterPro" id="IPR003660">
    <property type="entry name" value="HAMP_dom"/>
</dbReference>
<dbReference type="PROSITE" id="PS50112">
    <property type="entry name" value="PAS"/>
    <property type="match status" value="1"/>
</dbReference>
<evidence type="ECO:0000313" key="6">
    <source>
        <dbReference type="Proteomes" id="UP000294830"/>
    </source>
</evidence>
<accession>A0A4R2E3F1</accession>
<evidence type="ECO:0000256" key="1">
    <source>
        <dbReference type="SAM" id="Coils"/>
    </source>
</evidence>
<dbReference type="InterPro" id="IPR003018">
    <property type="entry name" value="GAF"/>
</dbReference>
<gene>
    <name evidence="5" type="ORF">CLV25_11814</name>
</gene>
<dbReference type="SMART" id="SM00065">
    <property type="entry name" value="GAF"/>
    <property type="match status" value="1"/>
</dbReference>
<dbReference type="Gene3D" id="6.10.340.10">
    <property type="match status" value="1"/>
</dbReference>
<dbReference type="SUPFAM" id="SSF55781">
    <property type="entry name" value="GAF domain-like"/>
    <property type="match status" value="1"/>
</dbReference>
<dbReference type="Pfam" id="PF13185">
    <property type="entry name" value="GAF_2"/>
    <property type="match status" value="1"/>
</dbReference>
<dbReference type="GO" id="GO:0016020">
    <property type="term" value="C:membrane"/>
    <property type="evidence" value="ECO:0007669"/>
    <property type="project" value="InterPro"/>
</dbReference>
<organism evidence="5 6">
    <name type="scientific">Acetobacteroides hydrogenigenes</name>
    <dbReference type="NCBI Taxonomy" id="979970"/>
    <lineage>
        <taxon>Bacteria</taxon>
        <taxon>Pseudomonadati</taxon>
        <taxon>Bacteroidota</taxon>
        <taxon>Bacteroidia</taxon>
        <taxon>Bacteroidales</taxon>
        <taxon>Rikenellaceae</taxon>
        <taxon>Acetobacteroides</taxon>
    </lineage>
</organism>
<keyword evidence="2" id="KW-0472">Membrane</keyword>
<dbReference type="PANTHER" id="PTHR32089">
    <property type="entry name" value="METHYL-ACCEPTING CHEMOTAXIS PROTEIN MCPB"/>
    <property type="match status" value="1"/>
</dbReference>
<dbReference type="Proteomes" id="UP000294830">
    <property type="component" value="Unassembled WGS sequence"/>
</dbReference>
<dbReference type="AlphaFoldDB" id="A0A4R2E3F1"/>
<dbReference type="Gene3D" id="3.30.450.20">
    <property type="entry name" value="PAS domain"/>
    <property type="match status" value="3"/>
</dbReference>
<feature type="coiled-coil region" evidence="1">
    <location>
        <begin position="654"/>
        <end position="698"/>
    </location>
</feature>
<dbReference type="CDD" id="cd12913">
    <property type="entry name" value="PDC1_MCP_like"/>
    <property type="match status" value="1"/>
</dbReference>
<feature type="transmembrane region" description="Helical" evidence="2">
    <location>
        <begin position="359"/>
        <end position="377"/>
    </location>
</feature>
<reference evidence="5 6" key="1">
    <citation type="submission" date="2019-03" db="EMBL/GenBank/DDBJ databases">
        <title>Genomic Encyclopedia of Archaeal and Bacterial Type Strains, Phase II (KMG-II): from individual species to whole genera.</title>
        <authorList>
            <person name="Goeker M."/>
        </authorList>
    </citation>
    <scope>NUCLEOTIDE SEQUENCE [LARGE SCALE GENOMIC DNA]</scope>
    <source>
        <strain evidence="5 6">RL-C</strain>
    </source>
</reference>
<sequence>MTVSKCTKNISSRKNVRRATDNKRMLIFLFQQKRPFSKVIHFVMKIRLNIRWKLILGILAVVFLAYSISIYEQIKGLNTLKSRYAEEIALRVGKDYSLKMQNEINSKLLETSNLAKQIGMQLTNPEGERPNAIKTILNSVADANPNLTSVWASVELRNMSSSYTKDYGRVRFTYFRENGVLKYMQDTVELDGDNKTSLYYNCKVKKADLLSDPYWFSYNKKDSILETSIGTPLLEGSRFLGIVGFDISLEAFQTMVDSIRPIKGARSFVLSSNGSVIAANDSKLRGKKLQDVYNEASEALLTEKIAQNKPFGFEVKIGEPYHYAVLPVNYKSAKTSWAFGFAVPSRELLGSADNTTDKLWLLAIISMLVIMGVIWYISFKITKPLYRVNRALKNLAEGKIDESSKIKVDTNDELHDIAISTNELIDSMMRTVEFTTEVGKGNTNIDFKPRNENDVLGISLLNMKQNLDEAKRLEAIRKVEDEKISWATHGVALFGELLRHQETNLEDFSYHIISNLIEYIKADVGGLFLINDHENGERTIDLMACYAYDRRKYEERRLLIGEGLVGRCVQENETIFITDVPKSYLTIGSGLGEDRPSCILIVPLKLNDEVYGVLELASFEVFEKHVIDFVEKIGVTIASTISTTRINIKTQQLLEASKFQAEELSAQEEEMRQNMEELLATQEEAARKSKEIENLLESLGTASYIIEYDIEGYVIVANDSILNLLGMRRENLIGLNIREIDSYANKHFNEFWNSIKRGIPAKVKSELTGVNTSAILYETFIPIADEDDKVYKVMLIGQNLDEFVSLSEKNVTTSLN</sequence>
<evidence type="ECO:0000259" key="4">
    <source>
        <dbReference type="PROSITE" id="PS50885"/>
    </source>
</evidence>
<feature type="domain" description="PAS" evidence="3">
    <location>
        <begin position="688"/>
        <end position="734"/>
    </location>
</feature>
<feature type="domain" description="HAMP" evidence="4">
    <location>
        <begin position="379"/>
        <end position="433"/>
    </location>
</feature>
<name>A0A4R2E3F1_9BACT</name>
<evidence type="ECO:0000256" key="2">
    <source>
        <dbReference type="SAM" id="Phobius"/>
    </source>
</evidence>
<comment type="caution">
    <text evidence="5">The sequence shown here is derived from an EMBL/GenBank/DDBJ whole genome shotgun (WGS) entry which is preliminary data.</text>
</comment>
<protein>
    <submittedName>
        <fullName evidence="5">GAF domain-containing protein</fullName>
    </submittedName>
</protein>
<dbReference type="CDD" id="cd00130">
    <property type="entry name" value="PAS"/>
    <property type="match status" value="1"/>
</dbReference>
<keyword evidence="2" id="KW-0812">Transmembrane</keyword>